<dbReference type="Proteomes" id="UP000231019">
    <property type="component" value="Unassembled WGS sequence"/>
</dbReference>
<evidence type="ECO:0000313" key="2">
    <source>
        <dbReference type="Proteomes" id="UP000231019"/>
    </source>
</evidence>
<gene>
    <name evidence="1" type="ORF">COW36_01670</name>
</gene>
<proteinExistence type="predicted"/>
<accession>A0A2M7GBL0</accession>
<dbReference type="EMBL" id="PFFQ01000004">
    <property type="protein sequence ID" value="PIW19574.1"/>
    <property type="molecule type" value="Genomic_DNA"/>
</dbReference>
<dbReference type="AlphaFoldDB" id="A0A2M7GBL0"/>
<protein>
    <submittedName>
        <fullName evidence="1">Uncharacterized protein</fullName>
    </submittedName>
</protein>
<name>A0A2M7GBL0_9BACT</name>
<evidence type="ECO:0000313" key="1">
    <source>
        <dbReference type="EMBL" id="PIW19574.1"/>
    </source>
</evidence>
<reference evidence="1 2" key="1">
    <citation type="submission" date="2017-09" db="EMBL/GenBank/DDBJ databases">
        <title>Depth-based differentiation of microbial function through sediment-hosted aquifers and enrichment of novel symbionts in the deep terrestrial subsurface.</title>
        <authorList>
            <person name="Probst A.J."/>
            <person name="Ladd B."/>
            <person name="Jarett J.K."/>
            <person name="Geller-Mcgrath D.E."/>
            <person name="Sieber C.M."/>
            <person name="Emerson J.B."/>
            <person name="Anantharaman K."/>
            <person name="Thomas B.C."/>
            <person name="Malmstrom R."/>
            <person name="Stieglmeier M."/>
            <person name="Klingl A."/>
            <person name="Woyke T."/>
            <person name="Ryan C.M."/>
            <person name="Banfield J.F."/>
        </authorList>
    </citation>
    <scope>NUCLEOTIDE SEQUENCE [LARGE SCALE GENOMIC DNA]</scope>
    <source>
        <strain evidence="1">CG17_big_fil_post_rev_8_21_14_2_50_48_46</strain>
    </source>
</reference>
<organism evidence="1 2">
    <name type="scientific">bacterium (Candidatus Blackallbacteria) CG17_big_fil_post_rev_8_21_14_2_50_48_46</name>
    <dbReference type="NCBI Taxonomy" id="2014261"/>
    <lineage>
        <taxon>Bacteria</taxon>
        <taxon>Candidatus Blackallbacteria</taxon>
    </lineage>
</organism>
<comment type="caution">
    <text evidence="1">The sequence shown here is derived from an EMBL/GenBank/DDBJ whole genome shotgun (WGS) entry which is preliminary data.</text>
</comment>
<sequence>MRIQYMNGIAQGSRHHTFKNSDWVLHTATKESSYYLLEKSEKMGYIRAEKYEFGILLYRYLKENGEWLENYKITPESPDYKRLERYQIWENVKILS</sequence>